<dbReference type="GO" id="GO:0048038">
    <property type="term" value="F:quinone binding"/>
    <property type="evidence" value="ECO:0007669"/>
    <property type="project" value="UniProtKB-UniRule"/>
</dbReference>
<evidence type="ECO:0000256" key="2">
    <source>
        <dbReference type="RuleBase" id="RU004429"/>
    </source>
</evidence>
<keyword evidence="4" id="KW-0830">Ubiquinone</keyword>
<dbReference type="AlphaFoldDB" id="A0A840IFM2"/>
<feature type="transmembrane region" description="Helical" evidence="2">
    <location>
        <begin position="30"/>
        <end position="47"/>
    </location>
</feature>
<keyword evidence="2" id="KW-0472">Membrane</keyword>
<keyword evidence="2" id="KW-0874">Quinone</keyword>
<evidence type="ECO:0000256" key="3">
    <source>
        <dbReference type="SAM" id="MobiDB-lite"/>
    </source>
</evidence>
<dbReference type="Pfam" id="PF00499">
    <property type="entry name" value="Oxidored_q3"/>
    <property type="match status" value="1"/>
</dbReference>
<comment type="catalytic activity">
    <reaction evidence="2">
        <text>a quinone + NADH + 5 H(+)(in) = a quinol + NAD(+) + 4 H(+)(out)</text>
        <dbReference type="Rhea" id="RHEA:57888"/>
        <dbReference type="ChEBI" id="CHEBI:15378"/>
        <dbReference type="ChEBI" id="CHEBI:24646"/>
        <dbReference type="ChEBI" id="CHEBI:57540"/>
        <dbReference type="ChEBI" id="CHEBI:57945"/>
        <dbReference type="ChEBI" id="CHEBI:132124"/>
    </reaction>
</comment>
<evidence type="ECO:0000313" key="4">
    <source>
        <dbReference type="EMBL" id="MBB4663135.1"/>
    </source>
</evidence>
<comment type="subcellular location">
    <subcellularLocation>
        <location evidence="2">Cell membrane</location>
        <topology evidence="2">Multi-pass membrane protein</topology>
    </subcellularLocation>
</comment>
<keyword evidence="2" id="KW-0812">Transmembrane</keyword>
<comment type="caution">
    <text evidence="4">The sequence shown here is derived from an EMBL/GenBank/DDBJ whole genome shotgun (WGS) entry which is preliminary data.</text>
</comment>
<name>A0A840IFM2_9ACTN</name>
<keyword evidence="2" id="KW-1003">Cell membrane</keyword>
<dbReference type="InterPro" id="IPR001457">
    <property type="entry name" value="NADH_UbQ/plastoQ_OxRdtase_su6"/>
</dbReference>
<comment type="similarity">
    <text evidence="1 2">Belongs to the complex I subunit 6 family.</text>
</comment>
<gene>
    <name evidence="4" type="ORF">BDZ31_002724</name>
</gene>
<feature type="transmembrane region" description="Helical" evidence="2">
    <location>
        <begin position="143"/>
        <end position="163"/>
    </location>
</feature>
<dbReference type="PANTHER" id="PTHR33269:SF17">
    <property type="entry name" value="NADH-UBIQUINONE OXIDOREDUCTASE CHAIN 6"/>
    <property type="match status" value="1"/>
</dbReference>
<feature type="transmembrane region" description="Helical" evidence="2">
    <location>
        <begin position="6"/>
        <end position="23"/>
    </location>
</feature>
<evidence type="ECO:0000313" key="5">
    <source>
        <dbReference type="Proteomes" id="UP000585272"/>
    </source>
</evidence>
<reference evidence="4 5" key="1">
    <citation type="submission" date="2020-08" db="EMBL/GenBank/DDBJ databases">
        <title>Genomic Encyclopedia of Archaeal and Bacterial Type Strains, Phase II (KMG-II): from individual species to whole genera.</title>
        <authorList>
            <person name="Goeker M."/>
        </authorList>
    </citation>
    <scope>NUCLEOTIDE SEQUENCE [LARGE SCALE GENOMIC DNA]</scope>
    <source>
        <strain evidence="4 5">DSM 23288</strain>
    </source>
</reference>
<keyword evidence="2" id="KW-1133">Transmembrane helix</keyword>
<sequence>MAEVIFFIAAIGALAGAIGVVTLHNPFYSVLALVGHLISLAALFLLLRAEFLAAAQVIVYAGAVTVLYVFVVSYVGDGTVPLGRGGARLRVIAGLFIGMLFVELCIAMLGSGLKAIDGDGAPYVPGFGSPADIGEALLTKFQLPFQIASLLLLTATVGAVMLARRRDGGRALDDRPYVPGQYITPRSLFSGTLAEAVGRMRAPPEEPRQPAPVPAAAPAPRDGANPASGDDAGEEA</sequence>
<dbReference type="RefSeq" id="WP_183342863.1">
    <property type="nucleotide sequence ID" value="NZ_JACHNU010000003.1"/>
</dbReference>
<dbReference type="Gene3D" id="1.20.120.1200">
    <property type="entry name" value="NADH-ubiquinone/plastoquinone oxidoreductase chain 6, subunit NuoJ"/>
    <property type="match status" value="1"/>
</dbReference>
<dbReference type="Proteomes" id="UP000585272">
    <property type="component" value="Unassembled WGS sequence"/>
</dbReference>
<keyword evidence="2" id="KW-0520">NAD</keyword>
<proteinExistence type="inferred from homology"/>
<feature type="transmembrane region" description="Helical" evidence="2">
    <location>
        <begin position="87"/>
        <end position="109"/>
    </location>
</feature>
<organism evidence="4 5">
    <name type="scientific">Conexibacter arvalis</name>
    <dbReference type="NCBI Taxonomy" id="912552"/>
    <lineage>
        <taxon>Bacteria</taxon>
        <taxon>Bacillati</taxon>
        <taxon>Actinomycetota</taxon>
        <taxon>Thermoleophilia</taxon>
        <taxon>Solirubrobacterales</taxon>
        <taxon>Conexibacteraceae</taxon>
        <taxon>Conexibacter</taxon>
    </lineage>
</organism>
<keyword evidence="5" id="KW-1185">Reference proteome</keyword>
<dbReference type="EC" id="7.1.1.-" evidence="2"/>
<evidence type="ECO:0000256" key="1">
    <source>
        <dbReference type="ARBA" id="ARBA00005698"/>
    </source>
</evidence>
<accession>A0A840IFM2</accession>
<feature type="transmembrane region" description="Helical" evidence="2">
    <location>
        <begin position="53"/>
        <end position="75"/>
    </location>
</feature>
<dbReference type="EMBL" id="JACHNU010000003">
    <property type="protein sequence ID" value="MBB4663135.1"/>
    <property type="molecule type" value="Genomic_DNA"/>
</dbReference>
<feature type="compositionally biased region" description="Low complexity" evidence="3">
    <location>
        <begin position="218"/>
        <end position="227"/>
    </location>
</feature>
<protein>
    <recommendedName>
        <fullName evidence="2">NADH-quinone oxidoreductase subunit J</fullName>
        <ecNumber evidence="2">7.1.1.-</ecNumber>
    </recommendedName>
</protein>
<dbReference type="GO" id="GO:0008137">
    <property type="term" value="F:NADH dehydrogenase (ubiquinone) activity"/>
    <property type="evidence" value="ECO:0007669"/>
    <property type="project" value="UniProtKB-UniRule"/>
</dbReference>
<dbReference type="PANTHER" id="PTHR33269">
    <property type="entry name" value="NADH-UBIQUINONE OXIDOREDUCTASE CHAIN 6"/>
    <property type="match status" value="1"/>
</dbReference>
<dbReference type="InterPro" id="IPR042106">
    <property type="entry name" value="Nuo/plastoQ_OxRdtase_6_NuoJ"/>
</dbReference>
<comment type="function">
    <text evidence="2">NDH-1 shuttles electrons from NADH, via FMN and iron-sulfur (Fe-S) centers, to quinones in the respiratory chain. Couples the redox reaction to proton translocation (for every two electrons transferred, four hydrogen ions are translocated across the cytoplasmic membrane), and thus conserves the redox energy in a proton gradient.</text>
</comment>
<dbReference type="GO" id="GO:0005886">
    <property type="term" value="C:plasma membrane"/>
    <property type="evidence" value="ECO:0007669"/>
    <property type="project" value="UniProtKB-SubCell"/>
</dbReference>
<feature type="region of interest" description="Disordered" evidence="3">
    <location>
        <begin position="195"/>
        <end position="236"/>
    </location>
</feature>